<feature type="coiled-coil region" evidence="1">
    <location>
        <begin position="99"/>
        <end position="126"/>
    </location>
</feature>
<feature type="compositionally biased region" description="Polar residues" evidence="2">
    <location>
        <begin position="396"/>
        <end position="405"/>
    </location>
</feature>
<dbReference type="Gene3D" id="1.20.1270.60">
    <property type="entry name" value="Arfaptin homology (AH) domain/BAR domain"/>
    <property type="match status" value="1"/>
</dbReference>
<organism evidence="3 4">
    <name type="scientific">Parasitella parasitica</name>
    <dbReference type="NCBI Taxonomy" id="35722"/>
    <lineage>
        <taxon>Eukaryota</taxon>
        <taxon>Fungi</taxon>
        <taxon>Fungi incertae sedis</taxon>
        <taxon>Mucoromycota</taxon>
        <taxon>Mucoromycotina</taxon>
        <taxon>Mucoromycetes</taxon>
        <taxon>Mucorales</taxon>
        <taxon>Mucorineae</taxon>
        <taxon>Mucoraceae</taxon>
        <taxon>Parasitella</taxon>
    </lineage>
</organism>
<keyword evidence="1" id="KW-0175">Coiled coil</keyword>
<dbReference type="STRING" id="35722.A0A0B7NSC9"/>
<keyword evidence="4" id="KW-1185">Reference proteome</keyword>
<evidence type="ECO:0000313" key="4">
    <source>
        <dbReference type="Proteomes" id="UP000054107"/>
    </source>
</evidence>
<evidence type="ECO:0008006" key="5">
    <source>
        <dbReference type="Google" id="ProtNLM"/>
    </source>
</evidence>
<dbReference type="GO" id="GO:0005886">
    <property type="term" value="C:plasma membrane"/>
    <property type="evidence" value="ECO:0007669"/>
    <property type="project" value="TreeGrafter"/>
</dbReference>
<dbReference type="GO" id="GO:0006897">
    <property type="term" value="P:endocytosis"/>
    <property type="evidence" value="ECO:0007669"/>
    <property type="project" value="TreeGrafter"/>
</dbReference>
<evidence type="ECO:0000313" key="3">
    <source>
        <dbReference type="EMBL" id="CEP17899.1"/>
    </source>
</evidence>
<dbReference type="Pfam" id="PF13805">
    <property type="entry name" value="Pil1"/>
    <property type="match status" value="1"/>
</dbReference>
<gene>
    <name evidence="3" type="primary">PARPA_12199.1 scaffold 44939</name>
</gene>
<dbReference type="EMBL" id="LN733737">
    <property type="protein sequence ID" value="CEP17899.1"/>
    <property type="molecule type" value="Genomic_DNA"/>
</dbReference>
<dbReference type="InterPro" id="IPR028245">
    <property type="entry name" value="PIL1/LSP1"/>
</dbReference>
<accession>A0A0B7NSC9</accession>
<dbReference type="PANTHER" id="PTHR31962:SF1">
    <property type="entry name" value="SPHINGOLIPID LONG CHAIN BASE-RESPONSIVE PROTEIN PIL1"/>
    <property type="match status" value="1"/>
</dbReference>
<protein>
    <recommendedName>
        <fullName evidence="5">Eisosome component PIL1-domain-containing protein</fullName>
    </recommendedName>
</protein>
<feature type="compositionally biased region" description="Acidic residues" evidence="2">
    <location>
        <begin position="270"/>
        <end position="281"/>
    </location>
</feature>
<feature type="compositionally biased region" description="Low complexity" evidence="2">
    <location>
        <begin position="254"/>
        <end position="268"/>
    </location>
</feature>
<dbReference type="GO" id="GO:0070941">
    <property type="term" value="P:eisosome assembly"/>
    <property type="evidence" value="ECO:0007669"/>
    <property type="project" value="TreeGrafter"/>
</dbReference>
<sequence length="428" mass="48180">MFSLFHKTSDRPLSQKGLLGVLENSQKSSRSIGQLADDNRVSANNLMSYGSVLGEDVADVTNKLGHLLILWSNILMEFQDSVNQYRDTLKSISIKEASLQPSRDQKRKLREQIERLQSSLSALDKVKSLEEQLAQLEEFTAPDEADMKNFKRIATREGLYLLLNGMHAMASKSDIISTFGKYIVDELDVEPVKAGEERKPYEGAEKTKRIHDDAQKAIEEWNPDKAKVRRTLTAHHGHNPLIVKQLPPVPLNEKTSPVSSTTGSSKSDPSQEEQKEEEEPVVEIPNRTVSLEEQNKQYSFYKPDEAAEKNQGESGSGTSINKITNGFSNIYLHHVSPFQQSQQLHQQQQLNQQNLYQFYQHYLPPRPYEEMKSIFSPGAVFREGSKKDDAGGFVLPSTNPNYRPNSSTSSKSVSSSKSVTSDGYKNEQ</sequence>
<feature type="compositionally biased region" description="Polar residues" evidence="2">
    <location>
        <begin position="287"/>
        <end position="298"/>
    </location>
</feature>
<evidence type="ECO:0000256" key="2">
    <source>
        <dbReference type="SAM" id="MobiDB-lite"/>
    </source>
</evidence>
<feature type="compositionally biased region" description="Polar residues" evidence="2">
    <location>
        <begin position="312"/>
        <end position="321"/>
    </location>
</feature>
<dbReference type="GO" id="GO:0036286">
    <property type="term" value="C:eisosome filament"/>
    <property type="evidence" value="ECO:0007669"/>
    <property type="project" value="TreeGrafter"/>
</dbReference>
<dbReference type="GO" id="GO:0008289">
    <property type="term" value="F:lipid binding"/>
    <property type="evidence" value="ECO:0007669"/>
    <property type="project" value="TreeGrafter"/>
</dbReference>
<feature type="region of interest" description="Disordered" evidence="2">
    <location>
        <begin position="234"/>
        <end position="321"/>
    </location>
</feature>
<dbReference type="Proteomes" id="UP000054107">
    <property type="component" value="Unassembled WGS sequence"/>
</dbReference>
<name>A0A0B7NSC9_9FUNG</name>
<dbReference type="InterPro" id="IPR027267">
    <property type="entry name" value="AH/BAR_dom_sf"/>
</dbReference>
<feature type="compositionally biased region" description="Low complexity" evidence="2">
    <location>
        <begin position="406"/>
        <end position="421"/>
    </location>
</feature>
<reference evidence="3 4" key="1">
    <citation type="submission" date="2014-09" db="EMBL/GenBank/DDBJ databases">
        <authorList>
            <person name="Ellenberger Sabrina"/>
        </authorList>
    </citation>
    <scope>NUCLEOTIDE SEQUENCE [LARGE SCALE GENOMIC DNA]</scope>
    <source>
        <strain evidence="3 4">CBS 412.66</strain>
    </source>
</reference>
<evidence type="ECO:0000256" key="1">
    <source>
        <dbReference type="SAM" id="Coils"/>
    </source>
</evidence>
<feature type="compositionally biased region" description="Basic and acidic residues" evidence="2">
    <location>
        <begin position="302"/>
        <end position="311"/>
    </location>
</feature>
<dbReference type="OrthoDB" id="5599269at2759"/>
<dbReference type="AlphaFoldDB" id="A0A0B7NSC9"/>
<feature type="region of interest" description="Disordered" evidence="2">
    <location>
        <begin position="386"/>
        <end position="428"/>
    </location>
</feature>
<dbReference type="PANTHER" id="PTHR31962">
    <property type="entry name" value="SPHINGOLIPID LONG CHAIN BASE-RESPONSIVE PROTEIN PIL1"/>
    <property type="match status" value="1"/>
</dbReference>
<proteinExistence type="predicted"/>